<comment type="caution">
    <text evidence="2">The sequence shown here is derived from an EMBL/GenBank/DDBJ whole genome shotgun (WGS) entry which is preliminary data.</text>
</comment>
<feature type="transmembrane region" description="Helical" evidence="1">
    <location>
        <begin position="13"/>
        <end position="37"/>
    </location>
</feature>
<evidence type="ECO:0000256" key="1">
    <source>
        <dbReference type="SAM" id="Phobius"/>
    </source>
</evidence>
<sequence>MKKRGQKWIYIKAAFYGLLSAFSIPILIMILVLCVTIKNDHFPPKKTFNKEKWTDTLSDDRYKYSRDIIDSQLLNNKTAVEVIEVLDNKFIIAHDSTRIIYFTGYQPSFMTHIPRTLEVYFKNGKVIRVTMNRTSRSVIDNYLLHQ</sequence>
<proteinExistence type="predicted"/>
<accession>E5WZX7</accession>
<protein>
    <submittedName>
        <fullName evidence="2">Uncharacterized protein</fullName>
    </submittedName>
</protein>
<evidence type="ECO:0000313" key="3">
    <source>
        <dbReference type="Proteomes" id="UP000003246"/>
    </source>
</evidence>
<keyword evidence="1" id="KW-0472">Membrane</keyword>
<dbReference type="HOGENOM" id="CLU_1773657_0_0_10"/>
<dbReference type="EMBL" id="ACWG01000028">
    <property type="protein sequence ID" value="EFV29526.1"/>
    <property type="molecule type" value="Genomic_DNA"/>
</dbReference>
<dbReference type="AlphaFoldDB" id="E5WZX7"/>
<name>E5WZX7_9BACE</name>
<evidence type="ECO:0000313" key="2">
    <source>
        <dbReference type="EMBL" id="EFV29526.1"/>
    </source>
</evidence>
<organism evidence="2 3">
    <name type="scientific">Bacteroides eggerthii 1_2_48FAA</name>
    <dbReference type="NCBI Taxonomy" id="665953"/>
    <lineage>
        <taxon>Bacteria</taxon>
        <taxon>Pseudomonadati</taxon>
        <taxon>Bacteroidota</taxon>
        <taxon>Bacteroidia</taxon>
        <taxon>Bacteroidales</taxon>
        <taxon>Bacteroidaceae</taxon>
        <taxon>Bacteroides</taxon>
    </lineage>
</organism>
<gene>
    <name evidence="2" type="ORF">HMPREF1016_02233</name>
</gene>
<dbReference type="Proteomes" id="UP000003246">
    <property type="component" value="Unassembled WGS sequence"/>
</dbReference>
<reference evidence="2 3" key="1">
    <citation type="submission" date="2010-10" db="EMBL/GenBank/DDBJ databases">
        <title>The Genome Sequence of Bacteroides eggerthii strain 1_2_48FAA.</title>
        <authorList>
            <consortium name="The Broad Institute Genome Sequencing Platform"/>
            <person name="Ward D."/>
            <person name="Earl A."/>
            <person name="Feldgarden M."/>
            <person name="Young S.K."/>
            <person name="Gargeya S."/>
            <person name="Zeng Q."/>
            <person name="Alvarado L."/>
            <person name="Berlin A."/>
            <person name="Bochicchio J."/>
            <person name="Chapman S.B."/>
            <person name="Chen Z."/>
            <person name="Freedman E."/>
            <person name="Gellesch M."/>
            <person name="Goldberg J."/>
            <person name="Griggs A."/>
            <person name="Gujja S."/>
            <person name="Heilman E."/>
            <person name="Heiman D."/>
            <person name="Howarth C."/>
            <person name="Mehta T."/>
            <person name="Neiman D."/>
            <person name="Pearson M."/>
            <person name="Roberts A."/>
            <person name="Saif S."/>
            <person name="Shea T."/>
            <person name="Shenoy N."/>
            <person name="Sisk P."/>
            <person name="Stolte C."/>
            <person name="Sykes S."/>
            <person name="White J."/>
            <person name="Yandava C."/>
            <person name="Allen-Vercoe E."/>
            <person name="Ambrose C."/>
            <person name="Strauss J."/>
            <person name="Daigneault M."/>
            <person name="Haas B."/>
            <person name="Nusbaum C."/>
            <person name="Birren B."/>
        </authorList>
    </citation>
    <scope>NUCLEOTIDE SEQUENCE [LARGE SCALE GENOMIC DNA]</scope>
    <source>
        <strain evidence="2 3">1_2_48FAA</strain>
    </source>
</reference>
<keyword evidence="1" id="KW-0812">Transmembrane</keyword>
<keyword evidence="1" id="KW-1133">Transmembrane helix</keyword>